<dbReference type="Proteomes" id="UP000186905">
    <property type="component" value="Unassembled WGS sequence"/>
</dbReference>
<dbReference type="Pfam" id="PF19200">
    <property type="entry name" value="MupG_N"/>
    <property type="match status" value="1"/>
</dbReference>
<dbReference type="AlphaFoldDB" id="A0A1Q9GVK1"/>
<dbReference type="Pfam" id="PF05913">
    <property type="entry name" value="MupG_C"/>
    <property type="match status" value="1"/>
</dbReference>
<organism evidence="3 4">
    <name type="scientific">Photobacterium proteolyticum</name>
    <dbReference type="NCBI Taxonomy" id="1903952"/>
    <lineage>
        <taxon>Bacteria</taxon>
        <taxon>Pseudomonadati</taxon>
        <taxon>Pseudomonadota</taxon>
        <taxon>Gammaproteobacteria</taxon>
        <taxon>Vibrionales</taxon>
        <taxon>Vibrionaceae</taxon>
        <taxon>Photobacterium</taxon>
    </lineage>
</organism>
<proteinExistence type="predicted"/>
<dbReference type="InterPro" id="IPR043797">
    <property type="entry name" value="MupG_N"/>
</dbReference>
<sequence length="362" mass="40883">MRKLGISVYPELASLERNKEYIETAAKYGFSRIFTCLLSVDGDKEQIIAEFKDMVLCAKEHGFEVIADVAPHIFDDLGISYENLSFFNEMGVDGIRLDEGFTGNEEALMTFNPYGLQIELNVSVANGYLDNILSFHPDTDYLIGCHNFYPKRRSGLTREHFIKGSKIYKKHGLRVAAFVGSAVEGAKGPWPLADGLCTIEEHRDLPIDVQAKDLFYTGVVDDVIIANCFPSEEELKKLGELHKGLVTLDVELEVELNDDEETIAFEELHFFRGDCGEYTIRSTMPRLKFKDAVIPEKNARQIRRGDVILDNANSPRYKGELHVALVDFDNDGSSNVIGRVTDTNLRFLDQIQPWQKFKLAKA</sequence>
<evidence type="ECO:0000313" key="4">
    <source>
        <dbReference type="Proteomes" id="UP000186905"/>
    </source>
</evidence>
<dbReference type="EMBL" id="MJIL01000051">
    <property type="protein sequence ID" value="OLQ79112.1"/>
    <property type="molecule type" value="Genomic_DNA"/>
</dbReference>
<dbReference type="InterPro" id="IPR017853">
    <property type="entry name" value="GH"/>
</dbReference>
<dbReference type="InterPro" id="IPR008589">
    <property type="entry name" value="MupG"/>
</dbReference>
<dbReference type="PANTHER" id="PTHR38435">
    <property type="match status" value="1"/>
</dbReference>
<dbReference type="InterPro" id="IPR043894">
    <property type="entry name" value="MupG_C"/>
</dbReference>
<dbReference type="Gene3D" id="2.40.100.10">
    <property type="entry name" value="Cyclophilin-like"/>
    <property type="match status" value="1"/>
</dbReference>
<evidence type="ECO:0000259" key="1">
    <source>
        <dbReference type="Pfam" id="PF05913"/>
    </source>
</evidence>
<keyword evidence="4" id="KW-1185">Reference proteome</keyword>
<name>A0A1Q9GVK1_9GAMM</name>
<feature type="domain" description="6-phospho-N-acetylmuramidase C-terminal" evidence="1">
    <location>
        <begin position="246"/>
        <end position="359"/>
    </location>
</feature>
<dbReference type="CDD" id="cd00551">
    <property type="entry name" value="AmyAc_family"/>
    <property type="match status" value="1"/>
</dbReference>
<dbReference type="OrthoDB" id="5809921at2"/>
<evidence type="ECO:0000313" key="3">
    <source>
        <dbReference type="EMBL" id="OLQ79112.1"/>
    </source>
</evidence>
<dbReference type="SUPFAM" id="SSF51445">
    <property type="entry name" value="(Trans)glycosidases"/>
    <property type="match status" value="1"/>
</dbReference>
<accession>A0A1Q9GVK1</accession>
<dbReference type="InterPro" id="IPR013785">
    <property type="entry name" value="Aldolase_TIM"/>
</dbReference>
<dbReference type="SUPFAM" id="SSF50891">
    <property type="entry name" value="Cyclophilin-like"/>
    <property type="match status" value="1"/>
</dbReference>
<dbReference type="PANTHER" id="PTHR38435:SF1">
    <property type="entry name" value="DUF871 DOMAIN-CONTAINING PROTEIN"/>
    <property type="match status" value="1"/>
</dbReference>
<dbReference type="STRING" id="1903952.BIT28_01885"/>
<dbReference type="InterPro" id="IPR029000">
    <property type="entry name" value="Cyclophilin-like_dom_sf"/>
</dbReference>
<gene>
    <name evidence="3" type="ORF">BIT28_01885</name>
</gene>
<dbReference type="RefSeq" id="WP_075762781.1">
    <property type="nucleotide sequence ID" value="NZ_MJIL01000051.1"/>
</dbReference>
<evidence type="ECO:0000259" key="2">
    <source>
        <dbReference type="Pfam" id="PF19200"/>
    </source>
</evidence>
<protein>
    <submittedName>
        <fullName evidence="3">Outer surface protein</fullName>
    </submittedName>
</protein>
<dbReference type="Gene3D" id="3.20.20.70">
    <property type="entry name" value="Aldolase class I"/>
    <property type="match status" value="1"/>
</dbReference>
<reference evidence="3 4" key="1">
    <citation type="submission" date="2016-09" db="EMBL/GenBank/DDBJ databases">
        <title>Photobacterium proteolyticum sp. nov. a protease producing bacterium isolated from ocean sediments of Laizhou Bay.</title>
        <authorList>
            <person name="Li Y."/>
        </authorList>
    </citation>
    <scope>NUCLEOTIDE SEQUENCE [LARGE SCALE GENOMIC DNA]</scope>
    <source>
        <strain evidence="3 4">13-12</strain>
    </source>
</reference>
<comment type="caution">
    <text evidence="3">The sequence shown here is derived from an EMBL/GenBank/DDBJ whole genome shotgun (WGS) entry which is preliminary data.</text>
</comment>
<feature type="domain" description="6-phospho-N-acetylmuramidase N-terminal" evidence="2">
    <location>
        <begin position="4"/>
        <end position="239"/>
    </location>
</feature>